<accession>K1RC04</accession>
<dbReference type="HOGENOM" id="CLU_3126398_0_0_1"/>
<name>K1RC04_MAGGI</name>
<proteinExistence type="predicted"/>
<dbReference type="InParanoid" id="K1RC04"/>
<protein>
    <submittedName>
        <fullName evidence="1">Uncharacterized protein</fullName>
    </submittedName>
</protein>
<dbReference type="EMBL" id="JH817295">
    <property type="protein sequence ID" value="EKC38775.1"/>
    <property type="molecule type" value="Genomic_DNA"/>
</dbReference>
<dbReference type="AlphaFoldDB" id="K1RC04"/>
<sequence>MVQLPIDITKLTPEEQAALRRRRQPKTEIKLEKEIEDNYDRRKYLKYIKK</sequence>
<evidence type="ECO:0000313" key="1">
    <source>
        <dbReference type="EMBL" id="EKC38775.1"/>
    </source>
</evidence>
<dbReference type="InterPro" id="IPR018615">
    <property type="entry name" value="Ribosomal_mL55"/>
</dbReference>
<dbReference type="Pfam" id="PF09776">
    <property type="entry name" value="Mitoc_L55"/>
    <property type="match status" value="1"/>
</dbReference>
<dbReference type="GO" id="GO:0005762">
    <property type="term" value="C:mitochondrial large ribosomal subunit"/>
    <property type="evidence" value="ECO:0007669"/>
    <property type="project" value="InterPro"/>
</dbReference>
<dbReference type="GO" id="GO:0003735">
    <property type="term" value="F:structural constituent of ribosome"/>
    <property type="evidence" value="ECO:0007669"/>
    <property type="project" value="InterPro"/>
</dbReference>
<gene>
    <name evidence="1" type="ORF">CGI_10007546</name>
</gene>
<organism evidence="1">
    <name type="scientific">Magallana gigas</name>
    <name type="common">Pacific oyster</name>
    <name type="synonym">Crassostrea gigas</name>
    <dbReference type="NCBI Taxonomy" id="29159"/>
    <lineage>
        <taxon>Eukaryota</taxon>
        <taxon>Metazoa</taxon>
        <taxon>Spiralia</taxon>
        <taxon>Lophotrochozoa</taxon>
        <taxon>Mollusca</taxon>
        <taxon>Bivalvia</taxon>
        <taxon>Autobranchia</taxon>
        <taxon>Pteriomorphia</taxon>
        <taxon>Ostreida</taxon>
        <taxon>Ostreoidea</taxon>
        <taxon>Ostreidae</taxon>
        <taxon>Magallana</taxon>
    </lineage>
</organism>
<reference evidence="1" key="1">
    <citation type="journal article" date="2012" name="Nature">
        <title>The oyster genome reveals stress adaptation and complexity of shell formation.</title>
        <authorList>
            <person name="Zhang G."/>
            <person name="Fang X."/>
            <person name="Guo X."/>
            <person name="Li L."/>
            <person name="Luo R."/>
            <person name="Xu F."/>
            <person name="Yang P."/>
            <person name="Zhang L."/>
            <person name="Wang X."/>
            <person name="Qi H."/>
            <person name="Xiong Z."/>
            <person name="Que H."/>
            <person name="Xie Y."/>
            <person name="Holland P.W."/>
            <person name="Paps J."/>
            <person name="Zhu Y."/>
            <person name="Wu F."/>
            <person name="Chen Y."/>
            <person name="Wang J."/>
            <person name="Peng C."/>
            <person name="Meng J."/>
            <person name="Yang L."/>
            <person name="Liu J."/>
            <person name="Wen B."/>
            <person name="Zhang N."/>
            <person name="Huang Z."/>
            <person name="Zhu Q."/>
            <person name="Feng Y."/>
            <person name="Mount A."/>
            <person name="Hedgecock D."/>
            <person name="Xu Z."/>
            <person name="Liu Y."/>
            <person name="Domazet-Loso T."/>
            <person name="Du Y."/>
            <person name="Sun X."/>
            <person name="Zhang S."/>
            <person name="Liu B."/>
            <person name="Cheng P."/>
            <person name="Jiang X."/>
            <person name="Li J."/>
            <person name="Fan D."/>
            <person name="Wang W."/>
            <person name="Fu W."/>
            <person name="Wang T."/>
            <person name="Wang B."/>
            <person name="Zhang J."/>
            <person name="Peng Z."/>
            <person name="Li Y."/>
            <person name="Li N."/>
            <person name="Wang J."/>
            <person name="Chen M."/>
            <person name="He Y."/>
            <person name="Tan F."/>
            <person name="Song X."/>
            <person name="Zheng Q."/>
            <person name="Huang R."/>
            <person name="Yang H."/>
            <person name="Du X."/>
            <person name="Chen L."/>
            <person name="Yang M."/>
            <person name="Gaffney P.M."/>
            <person name="Wang S."/>
            <person name="Luo L."/>
            <person name="She Z."/>
            <person name="Ming Y."/>
            <person name="Huang W."/>
            <person name="Zhang S."/>
            <person name="Huang B."/>
            <person name="Zhang Y."/>
            <person name="Qu T."/>
            <person name="Ni P."/>
            <person name="Miao G."/>
            <person name="Wang J."/>
            <person name="Wang Q."/>
            <person name="Steinberg C.E."/>
            <person name="Wang H."/>
            <person name="Li N."/>
            <person name="Qian L."/>
            <person name="Zhang G."/>
            <person name="Li Y."/>
            <person name="Yang H."/>
            <person name="Liu X."/>
            <person name="Wang J."/>
            <person name="Yin Y."/>
            <person name="Wang J."/>
        </authorList>
    </citation>
    <scope>NUCLEOTIDE SEQUENCE [LARGE SCALE GENOMIC DNA]</scope>
    <source>
        <strain evidence="1">05x7-T-G4-1.051#20</strain>
    </source>
</reference>